<dbReference type="Proteomes" id="UP000297597">
    <property type="component" value="Unassembled WGS sequence"/>
</dbReference>
<keyword evidence="1" id="KW-0472">Membrane</keyword>
<reference evidence="2 3" key="1">
    <citation type="journal article" date="2018" name="Environ. Microbiol.">
        <title>Novel energy conservation strategies and behaviour of Pelotomaculum schinkii driving syntrophic propionate catabolism.</title>
        <authorList>
            <person name="Hidalgo-Ahumada C.A.P."/>
            <person name="Nobu M.K."/>
            <person name="Narihiro T."/>
            <person name="Tamaki H."/>
            <person name="Liu W.T."/>
            <person name="Kamagata Y."/>
            <person name="Stams A.J.M."/>
            <person name="Imachi H."/>
            <person name="Sousa D.Z."/>
        </authorList>
    </citation>
    <scope>NUCLEOTIDE SEQUENCE [LARGE SCALE GENOMIC DNA]</scope>
    <source>
        <strain evidence="2 3">MGP</strain>
    </source>
</reference>
<keyword evidence="1" id="KW-1133">Transmembrane helix</keyword>
<dbReference type="AlphaFoldDB" id="A0A4Y7RJZ0"/>
<evidence type="ECO:0000256" key="1">
    <source>
        <dbReference type="SAM" id="Phobius"/>
    </source>
</evidence>
<dbReference type="RefSeq" id="WP_134215234.1">
    <property type="nucleotide sequence ID" value="NZ_QFFZ01000052.1"/>
</dbReference>
<gene>
    <name evidence="2" type="ORF">Pmgp_03250</name>
</gene>
<accession>A0A4Y7RJZ0</accession>
<dbReference type="OrthoDB" id="1859545at2"/>
<feature type="transmembrane region" description="Helical" evidence="1">
    <location>
        <begin position="12"/>
        <end position="32"/>
    </location>
</feature>
<evidence type="ECO:0000313" key="3">
    <source>
        <dbReference type="Proteomes" id="UP000297597"/>
    </source>
</evidence>
<organism evidence="2 3">
    <name type="scientific">Pelotomaculum propionicicum</name>
    <dbReference type="NCBI Taxonomy" id="258475"/>
    <lineage>
        <taxon>Bacteria</taxon>
        <taxon>Bacillati</taxon>
        <taxon>Bacillota</taxon>
        <taxon>Clostridia</taxon>
        <taxon>Eubacteriales</taxon>
        <taxon>Desulfotomaculaceae</taxon>
        <taxon>Pelotomaculum</taxon>
    </lineage>
</organism>
<keyword evidence="1" id="KW-0812">Transmembrane</keyword>
<evidence type="ECO:0000313" key="2">
    <source>
        <dbReference type="EMBL" id="TEB09318.1"/>
    </source>
</evidence>
<comment type="caution">
    <text evidence="2">The sequence shown here is derived from an EMBL/GenBank/DDBJ whole genome shotgun (WGS) entry which is preliminary data.</text>
</comment>
<proteinExistence type="predicted"/>
<keyword evidence="3" id="KW-1185">Reference proteome</keyword>
<sequence>MEGQLMAKGTEVLVEVLIAILSLASTYAVYYLHQAAKHIKEKTAQMQDQEQASILWRATKQLDDVATRTVEKFEQTIAASLRQKVKAGIADRAELLKIGQEAYDEVIKTVGPEVLAVLQENFGDYVTHIKNTIESKVFQVKQVPVAG</sequence>
<dbReference type="EMBL" id="QFFZ01000052">
    <property type="protein sequence ID" value="TEB09318.1"/>
    <property type="molecule type" value="Genomic_DNA"/>
</dbReference>
<protein>
    <submittedName>
        <fullName evidence="2">Uncharacterized protein</fullName>
    </submittedName>
</protein>
<name>A0A4Y7RJZ0_9FIRM</name>